<keyword evidence="5" id="KW-1185">Reference proteome</keyword>
<feature type="domain" description="Transcription regulator PadR N-terminal" evidence="1">
    <location>
        <begin position="31"/>
        <end position="99"/>
    </location>
</feature>
<reference evidence="5 6" key="1">
    <citation type="submission" date="2016-10" db="EMBL/GenBank/DDBJ databases">
        <authorList>
            <person name="de Groot N.N."/>
        </authorList>
    </citation>
    <scope>NUCLEOTIDE SEQUENCE [LARGE SCALE GENOMIC DNA]</scope>
    <source>
        <strain evidence="3 5">CGMCC 1.9095</strain>
        <strain evidence="2 6">DSM 22558</strain>
    </source>
</reference>
<protein>
    <submittedName>
        <fullName evidence="2">DNA-binding transcriptional regulator, PadR family</fullName>
    </submittedName>
    <submittedName>
        <fullName evidence="4">PadR family transcriptional regulator</fullName>
    </submittedName>
</protein>
<dbReference type="InterPro" id="IPR036390">
    <property type="entry name" value="WH_DNA-bd_sf"/>
</dbReference>
<evidence type="ECO:0000259" key="1">
    <source>
        <dbReference type="Pfam" id="PF03551"/>
    </source>
</evidence>
<organism evidence="2 6">
    <name type="scientific">Halopseudomonas bauzanensis</name>
    <dbReference type="NCBI Taxonomy" id="653930"/>
    <lineage>
        <taxon>Bacteria</taxon>
        <taxon>Pseudomonadati</taxon>
        <taxon>Pseudomonadota</taxon>
        <taxon>Gammaproteobacteria</taxon>
        <taxon>Pseudomonadales</taxon>
        <taxon>Pseudomonadaceae</taxon>
        <taxon>Halopseudomonas</taxon>
    </lineage>
</organism>
<dbReference type="InterPro" id="IPR036388">
    <property type="entry name" value="WH-like_DNA-bd_sf"/>
</dbReference>
<dbReference type="PANTHER" id="PTHR43252:SF7">
    <property type="entry name" value="TRANSCRIPTIONAL REGULATOR YQJI"/>
    <property type="match status" value="1"/>
</dbReference>
<dbReference type="RefSeq" id="WP_074781074.1">
    <property type="nucleotide sequence ID" value="NZ_FOGN01000006.1"/>
</dbReference>
<evidence type="ECO:0000313" key="6">
    <source>
        <dbReference type="Proteomes" id="UP000186904"/>
    </source>
</evidence>
<dbReference type="GO" id="GO:0003677">
    <property type="term" value="F:DNA binding"/>
    <property type="evidence" value="ECO:0007669"/>
    <property type="project" value="UniProtKB-KW"/>
</dbReference>
<dbReference type="Pfam" id="PF03551">
    <property type="entry name" value="PadR"/>
    <property type="match status" value="1"/>
</dbReference>
<dbReference type="Proteomes" id="UP000305198">
    <property type="component" value="Unassembled WGS sequence"/>
</dbReference>
<evidence type="ECO:0000313" key="3">
    <source>
        <dbReference type="EMBL" id="SFM22749.1"/>
    </source>
</evidence>
<dbReference type="EMBL" id="FOUA01000006">
    <property type="protein sequence ID" value="SFM22749.1"/>
    <property type="molecule type" value="Genomic_DNA"/>
</dbReference>
<dbReference type="EMBL" id="SWAV01000002">
    <property type="protein sequence ID" value="TKA92058.1"/>
    <property type="molecule type" value="Genomic_DNA"/>
</dbReference>
<accession>A0A1H9W0G9</accession>
<evidence type="ECO:0000313" key="7">
    <source>
        <dbReference type="Proteomes" id="UP000305198"/>
    </source>
</evidence>
<evidence type="ECO:0000313" key="4">
    <source>
        <dbReference type="EMBL" id="TKA92058.1"/>
    </source>
</evidence>
<dbReference type="Proteomes" id="UP000186904">
    <property type="component" value="Unassembled WGS sequence"/>
</dbReference>
<dbReference type="EMBL" id="FOGN01000006">
    <property type="protein sequence ID" value="SES27269.1"/>
    <property type="molecule type" value="Genomic_DNA"/>
</dbReference>
<dbReference type="PANTHER" id="PTHR43252">
    <property type="entry name" value="TRANSCRIPTIONAL REGULATOR YQJI"/>
    <property type="match status" value="1"/>
</dbReference>
<dbReference type="Proteomes" id="UP000186599">
    <property type="component" value="Unassembled WGS sequence"/>
</dbReference>
<dbReference type="STRING" id="653930.SAMN05216589_2982"/>
<evidence type="ECO:0000313" key="2">
    <source>
        <dbReference type="EMBL" id="SES27269.1"/>
    </source>
</evidence>
<dbReference type="InterPro" id="IPR005149">
    <property type="entry name" value="Tscrpt_reg_PadR_N"/>
</dbReference>
<gene>
    <name evidence="4" type="ORF">FA869_06580</name>
    <name evidence="3" type="ORF">SAMN04487855_2788</name>
    <name evidence="2" type="ORF">SAMN05216589_2982</name>
</gene>
<keyword evidence="2" id="KW-0238">DNA-binding</keyword>
<dbReference type="OrthoDB" id="9814826at2"/>
<reference evidence="4 7" key="2">
    <citation type="submission" date="2019-04" db="EMBL/GenBank/DDBJ databases">
        <title>Crypto-aerobic microbial life in anoxic (sulfidic) marine sediments.</title>
        <authorList>
            <person name="Bhattacharya S."/>
            <person name="Roy C."/>
            <person name="Mondal N."/>
            <person name="Sarkar J."/>
            <person name="Mandal S."/>
            <person name="Rameez M.J."/>
            <person name="Ghosh W."/>
        </authorList>
    </citation>
    <scope>NUCLEOTIDE SEQUENCE [LARGE SCALE GENOMIC DNA]</scope>
    <source>
        <strain evidence="4 7">SBBB</strain>
    </source>
</reference>
<proteinExistence type="predicted"/>
<dbReference type="AlphaFoldDB" id="A0A1H9W0G9"/>
<dbReference type="Gene3D" id="1.10.10.10">
    <property type="entry name" value="Winged helix-like DNA-binding domain superfamily/Winged helix DNA-binding domain"/>
    <property type="match status" value="1"/>
</dbReference>
<dbReference type="SUPFAM" id="SSF46785">
    <property type="entry name" value="Winged helix' DNA-binding domain"/>
    <property type="match status" value="1"/>
</dbReference>
<name>A0A1H9W0G9_9GAMM</name>
<evidence type="ECO:0000313" key="5">
    <source>
        <dbReference type="Proteomes" id="UP000186599"/>
    </source>
</evidence>
<sequence length="196" mass="21953">MQKETGRQARQRGNPLTRGRKFSADELQLTLLWFLRDAPAHGYQLIKGLSELSQGYYSPSPGVVYPALTQLQERGLAEVEQQGKRKSYRISPAGLDYLQTHHERVALLIATLRHAAKKMQWLTLSGESEAQASAATGWLPEFIQARRALRTALLAGDDADHTQQRRMAEILQRAAADILSVSGNPDFIRGEDHHDQ</sequence>